<evidence type="ECO:0000256" key="10">
    <source>
        <dbReference type="ARBA" id="ARBA00049248"/>
    </source>
</evidence>
<evidence type="ECO:0000313" key="12">
    <source>
        <dbReference type="EMBL" id="KAF2766451.1"/>
    </source>
</evidence>
<keyword evidence="6" id="KW-0274">FAD</keyword>
<evidence type="ECO:0000256" key="11">
    <source>
        <dbReference type="SAM" id="MobiDB-lite"/>
    </source>
</evidence>
<keyword evidence="8" id="KW-0560">Oxidoreductase</keyword>
<dbReference type="OrthoDB" id="76038at2759"/>
<evidence type="ECO:0000313" key="13">
    <source>
        <dbReference type="Proteomes" id="UP000799436"/>
    </source>
</evidence>
<dbReference type="Gene3D" id="3.50.50.60">
    <property type="entry name" value="FAD/NAD(P)-binding domain"/>
    <property type="match status" value="1"/>
</dbReference>
<feature type="region of interest" description="Disordered" evidence="11">
    <location>
        <begin position="171"/>
        <end position="191"/>
    </location>
</feature>
<comment type="cofactor">
    <cofactor evidence="1">
        <name>FAD</name>
        <dbReference type="ChEBI" id="CHEBI:57692"/>
    </cofactor>
</comment>
<protein>
    <recommendedName>
        <fullName evidence="4">L-ornithine N(5)-monooxygenase [NAD(P)H]</fullName>
        <ecNumber evidence="4">1.14.13.196</ecNumber>
    </recommendedName>
</protein>
<organism evidence="12 13">
    <name type="scientific">Teratosphaeria nubilosa</name>
    <dbReference type="NCBI Taxonomy" id="161662"/>
    <lineage>
        <taxon>Eukaryota</taxon>
        <taxon>Fungi</taxon>
        <taxon>Dikarya</taxon>
        <taxon>Ascomycota</taxon>
        <taxon>Pezizomycotina</taxon>
        <taxon>Dothideomycetes</taxon>
        <taxon>Dothideomycetidae</taxon>
        <taxon>Mycosphaerellales</taxon>
        <taxon>Teratosphaeriaceae</taxon>
        <taxon>Teratosphaeria</taxon>
    </lineage>
</organism>
<feature type="region of interest" description="Disordered" evidence="11">
    <location>
        <begin position="74"/>
        <end position="95"/>
    </location>
</feature>
<evidence type="ECO:0000256" key="3">
    <source>
        <dbReference type="ARBA" id="ARBA00007588"/>
    </source>
</evidence>
<keyword evidence="7" id="KW-0521">NADP</keyword>
<comment type="catalytic activity">
    <reaction evidence="9">
        <text>L-ornithine + NADPH + O2 = N(5)-hydroxy-L-ornithine + NADP(+) + H2O</text>
        <dbReference type="Rhea" id="RHEA:41508"/>
        <dbReference type="ChEBI" id="CHEBI:15377"/>
        <dbReference type="ChEBI" id="CHEBI:15379"/>
        <dbReference type="ChEBI" id="CHEBI:46911"/>
        <dbReference type="ChEBI" id="CHEBI:57783"/>
        <dbReference type="ChEBI" id="CHEBI:58349"/>
        <dbReference type="ChEBI" id="CHEBI:78275"/>
        <dbReference type="EC" id="1.14.13.196"/>
    </reaction>
</comment>
<evidence type="ECO:0000256" key="1">
    <source>
        <dbReference type="ARBA" id="ARBA00001974"/>
    </source>
</evidence>
<evidence type="ECO:0000256" key="8">
    <source>
        <dbReference type="ARBA" id="ARBA00023002"/>
    </source>
</evidence>
<dbReference type="EC" id="1.14.13.196" evidence="4"/>
<comment type="pathway">
    <text evidence="2">Siderophore biosynthesis.</text>
</comment>
<dbReference type="PANTHER" id="PTHR38663:SF1">
    <property type="entry name" value="L-ORNITHINE N(5)-MONOOXYGENASE"/>
    <property type="match status" value="1"/>
</dbReference>
<proteinExistence type="inferred from homology"/>
<evidence type="ECO:0000256" key="4">
    <source>
        <dbReference type="ARBA" id="ARBA00012881"/>
    </source>
</evidence>
<evidence type="ECO:0000256" key="7">
    <source>
        <dbReference type="ARBA" id="ARBA00022857"/>
    </source>
</evidence>
<comment type="similarity">
    <text evidence="3">Belongs to the lysine N(6)-hydroxylase/L-ornithine N(5)-oxygenase family.</text>
</comment>
<gene>
    <name evidence="12" type="ORF">EJ03DRAFT_390980</name>
</gene>
<evidence type="ECO:0000256" key="6">
    <source>
        <dbReference type="ARBA" id="ARBA00022827"/>
    </source>
</evidence>
<keyword evidence="13" id="KW-1185">Reference proteome</keyword>
<dbReference type="Pfam" id="PF13434">
    <property type="entry name" value="Lys_Orn_oxgnase"/>
    <property type="match status" value="1"/>
</dbReference>
<dbReference type="SUPFAM" id="SSF51905">
    <property type="entry name" value="FAD/NAD(P)-binding domain"/>
    <property type="match status" value="2"/>
</dbReference>
<dbReference type="InterPro" id="IPR036188">
    <property type="entry name" value="FAD/NAD-bd_sf"/>
</dbReference>
<evidence type="ECO:0000256" key="9">
    <source>
        <dbReference type="ARBA" id="ARBA00047598"/>
    </source>
</evidence>
<evidence type="ECO:0000256" key="2">
    <source>
        <dbReference type="ARBA" id="ARBA00004924"/>
    </source>
</evidence>
<dbReference type="InterPro" id="IPR025700">
    <property type="entry name" value="Lys/Orn_oxygenase"/>
</dbReference>
<dbReference type="EMBL" id="ML995871">
    <property type="protein sequence ID" value="KAF2766451.1"/>
    <property type="molecule type" value="Genomic_DNA"/>
</dbReference>
<name>A0A6G1L0K0_9PEZI</name>
<evidence type="ECO:0000256" key="5">
    <source>
        <dbReference type="ARBA" id="ARBA00022630"/>
    </source>
</evidence>
<dbReference type="PANTHER" id="PTHR38663">
    <property type="match status" value="1"/>
</dbReference>
<dbReference type="AlphaFoldDB" id="A0A6G1L0K0"/>
<dbReference type="Proteomes" id="UP000799436">
    <property type="component" value="Unassembled WGS sequence"/>
</dbReference>
<sequence length="570" mass="63215">MTTTQRKDSVHSQDELEPDQPIYDVAIIGAGPCGLGLAARLREKHPSALFTDVEQARYHWINRNGHKTTVRGWKRGRWNGRTTPPKSNPDKANGEPSILVLDSAGSTWMSKWHALFEKLKIEHLRSPMFFHPDPSDRDSLLAFVHGQGGLGDEKCAAEICGCVGAELSKHQRKKRTGQRRKGEGSTPAVTTVDERDRKDYFAPASTCFREFCEACVERYGLDQPGLIRQDTLTNLTYGPVDLHPEEKDLFTLSTCNGETYLARTVVLAIGAGKPVIPAPFSHLQQEFRGDLPAATHALAPATAPLLTPSLATKIRSRQSTTALIIGGGLTSAQVADNLLRAGVDKVYLLMRGGLKIKPFDVDLSWMSKFQNQRKAEFWTADSFEERLGMVLEARNGGSIPSRYVKRLKFWEGKGGAERLKLCLYTQVKQAEFCKESGKWRIQTEPEVDGMPEIEHVYFATGAQGGVQDLPFLSPLLERYPIESVKGLPVLTDDLQWRKDVPLFVTGRMASLQLGPGAGNLEGARLGAERVVWAVEEFLGERDGVAVEERERLEGEFVAGVGSKYRMLEVE</sequence>
<accession>A0A6G1L0K0</accession>
<keyword evidence="5" id="KW-0285">Flavoprotein</keyword>
<comment type="catalytic activity">
    <reaction evidence="10">
        <text>L-ornithine + NADH + O2 = N(5)-hydroxy-L-ornithine + NAD(+) + H2O</text>
        <dbReference type="Rhea" id="RHEA:41512"/>
        <dbReference type="ChEBI" id="CHEBI:15377"/>
        <dbReference type="ChEBI" id="CHEBI:15379"/>
        <dbReference type="ChEBI" id="CHEBI:46911"/>
        <dbReference type="ChEBI" id="CHEBI:57540"/>
        <dbReference type="ChEBI" id="CHEBI:57945"/>
        <dbReference type="ChEBI" id="CHEBI:78275"/>
        <dbReference type="EC" id="1.14.13.196"/>
    </reaction>
</comment>
<reference evidence="12" key="1">
    <citation type="journal article" date="2020" name="Stud. Mycol.">
        <title>101 Dothideomycetes genomes: a test case for predicting lifestyles and emergence of pathogens.</title>
        <authorList>
            <person name="Haridas S."/>
            <person name="Albert R."/>
            <person name="Binder M."/>
            <person name="Bloem J."/>
            <person name="Labutti K."/>
            <person name="Salamov A."/>
            <person name="Andreopoulos B."/>
            <person name="Baker S."/>
            <person name="Barry K."/>
            <person name="Bills G."/>
            <person name="Bluhm B."/>
            <person name="Cannon C."/>
            <person name="Castanera R."/>
            <person name="Culley D."/>
            <person name="Daum C."/>
            <person name="Ezra D."/>
            <person name="Gonzalez J."/>
            <person name="Henrissat B."/>
            <person name="Kuo A."/>
            <person name="Liang C."/>
            <person name="Lipzen A."/>
            <person name="Lutzoni F."/>
            <person name="Magnuson J."/>
            <person name="Mondo S."/>
            <person name="Nolan M."/>
            <person name="Ohm R."/>
            <person name="Pangilinan J."/>
            <person name="Park H.-J."/>
            <person name="Ramirez L."/>
            <person name="Alfaro M."/>
            <person name="Sun H."/>
            <person name="Tritt A."/>
            <person name="Yoshinaga Y."/>
            <person name="Zwiers L.-H."/>
            <person name="Turgeon B."/>
            <person name="Goodwin S."/>
            <person name="Spatafora J."/>
            <person name="Crous P."/>
            <person name="Grigoriev I."/>
        </authorList>
    </citation>
    <scope>NUCLEOTIDE SEQUENCE</scope>
    <source>
        <strain evidence="12">CBS 116005</strain>
    </source>
</reference>